<dbReference type="SUPFAM" id="SSF52402">
    <property type="entry name" value="Adenine nucleotide alpha hydrolases-like"/>
    <property type="match status" value="1"/>
</dbReference>
<evidence type="ECO:0000313" key="6">
    <source>
        <dbReference type="Proteomes" id="UP000178526"/>
    </source>
</evidence>
<reference evidence="5 6" key="1">
    <citation type="journal article" date="2016" name="Nat. Commun.">
        <title>Thousands of microbial genomes shed light on interconnected biogeochemical processes in an aquifer system.</title>
        <authorList>
            <person name="Anantharaman K."/>
            <person name="Brown C.T."/>
            <person name="Hug L.A."/>
            <person name="Sharon I."/>
            <person name="Castelle C.J."/>
            <person name="Probst A.J."/>
            <person name="Thomas B.C."/>
            <person name="Singh A."/>
            <person name="Wilkins M.J."/>
            <person name="Karaoz U."/>
            <person name="Brodie E.L."/>
            <person name="Williams K.H."/>
            <person name="Hubbard S.S."/>
            <person name="Banfield J.F."/>
        </authorList>
    </citation>
    <scope>NUCLEOTIDE SEQUENCE [LARGE SCALE GENOMIC DNA]</scope>
</reference>
<dbReference type="InterPro" id="IPR014729">
    <property type="entry name" value="Rossmann-like_a/b/a_fold"/>
</dbReference>
<dbReference type="GO" id="GO:0004810">
    <property type="term" value="F:CCA tRNA nucleotidyltransferase activity"/>
    <property type="evidence" value="ECO:0007669"/>
    <property type="project" value="InterPro"/>
</dbReference>
<dbReference type="Gene3D" id="3.40.50.620">
    <property type="entry name" value="HUPs"/>
    <property type="match status" value="1"/>
</dbReference>
<organism evidence="5 6">
    <name type="scientific">Candidatus Schekmanbacteria bacterium GWA2_38_11</name>
    <dbReference type="NCBI Taxonomy" id="1817876"/>
    <lineage>
        <taxon>Bacteria</taxon>
        <taxon>Candidatus Schekmaniibacteriota</taxon>
    </lineage>
</organism>
<evidence type="ECO:0000256" key="1">
    <source>
        <dbReference type="ARBA" id="ARBA00022741"/>
    </source>
</evidence>
<evidence type="ECO:0000256" key="2">
    <source>
        <dbReference type="ARBA" id="ARBA00022840"/>
    </source>
</evidence>
<evidence type="ECO:0000259" key="3">
    <source>
        <dbReference type="Pfam" id="PF02568"/>
    </source>
</evidence>
<comment type="caution">
    <text evidence="5">The sequence shown here is derived from an EMBL/GenBank/DDBJ whole genome shotgun (WGS) entry which is preliminary data.</text>
</comment>
<proteinExistence type="predicted"/>
<dbReference type="EMBL" id="MGDB01000034">
    <property type="protein sequence ID" value="OGL42650.1"/>
    <property type="molecule type" value="Genomic_DNA"/>
</dbReference>
<dbReference type="Proteomes" id="UP000178526">
    <property type="component" value="Unassembled WGS sequence"/>
</dbReference>
<gene>
    <name evidence="5" type="ORF">A2042_01270</name>
</gene>
<keyword evidence="1" id="KW-0547">Nucleotide-binding</keyword>
<keyword evidence="2" id="KW-0067">ATP-binding</keyword>
<dbReference type="InterPro" id="IPR059101">
    <property type="entry name" value="NFACT-R_2"/>
</dbReference>
<sequence>MKTKAVALLSGGLDSTLAVKVMLDQGIDVYCLNFISPFCRCTSQRKGCVSEAKKVAENFGIEIKVIPVGTEYIDIVRNPKYGYGRNLNPCVDCRIFMHKIAKEYMHQIGASFIITGEVLAQRPMSQRRDTLRVIERESGLTGYVLRPLSAKLFEPTIPEKEGLVDREKLLRISGRSRKEQIALARELNVDDYPCPAGGCLLTDVNFVRRLKDLFEHQDKVTINDINLLKIGRHFRISPAAKFITGRMETENSLLTSLAKPSDFLFTARDYKGPVGLLRGEGSEEIVRLGAQINARYCDAEGEILMLYWEKDSNKSPKKEIIVSSLNDVLVREYML</sequence>
<dbReference type="PANTHER" id="PTHR11933">
    <property type="entry name" value="TRNA 5-METHYLAMINOMETHYL-2-THIOURIDYLATE -METHYLTRANSFERASE"/>
    <property type="match status" value="1"/>
</dbReference>
<name>A0A1F7RMU3_9BACT</name>
<feature type="domain" description="NFACT protein RNA binding" evidence="4">
    <location>
        <begin position="231"/>
        <end position="334"/>
    </location>
</feature>
<dbReference type="InterPro" id="IPR020536">
    <property type="entry name" value="ThiI_AANH"/>
</dbReference>
<evidence type="ECO:0000259" key="4">
    <source>
        <dbReference type="Pfam" id="PF18297"/>
    </source>
</evidence>
<feature type="domain" description="Thil AANH" evidence="3">
    <location>
        <begin position="3"/>
        <end position="148"/>
    </location>
</feature>
<dbReference type="AlphaFoldDB" id="A0A1F7RMU3"/>
<dbReference type="PANTHER" id="PTHR11933:SF6">
    <property type="entry name" value="THIL AANH DOMAIN-CONTAINING PROTEIN"/>
    <property type="match status" value="1"/>
</dbReference>
<protein>
    <submittedName>
        <fullName evidence="5">Uncharacterized protein</fullName>
    </submittedName>
</protein>
<accession>A0A1F7RMU3</accession>
<dbReference type="Pfam" id="PF18297">
    <property type="entry name" value="NFACT-R_2"/>
    <property type="match status" value="1"/>
</dbReference>
<evidence type="ECO:0000313" key="5">
    <source>
        <dbReference type="EMBL" id="OGL42650.1"/>
    </source>
</evidence>
<dbReference type="Pfam" id="PF02568">
    <property type="entry name" value="ThiI"/>
    <property type="match status" value="1"/>
</dbReference>
<dbReference type="GO" id="GO:0005524">
    <property type="term" value="F:ATP binding"/>
    <property type="evidence" value="ECO:0007669"/>
    <property type="project" value="UniProtKB-KW"/>
</dbReference>